<evidence type="ECO:0000313" key="10">
    <source>
        <dbReference type="Proteomes" id="UP001432017"/>
    </source>
</evidence>
<dbReference type="InterPro" id="IPR003812">
    <property type="entry name" value="Fido"/>
</dbReference>
<evidence type="ECO:0000256" key="7">
    <source>
        <dbReference type="ARBA" id="ARBA00048696"/>
    </source>
</evidence>
<dbReference type="EMBL" id="JBAJJM010000001">
    <property type="protein sequence ID" value="MEG9474983.1"/>
    <property type="molecule type" value="Genomic_DNA"/>
</dbReference>
<evidence type="ECO:0000256" key="3">
    <source>
        <dbReference type="ARBA" id="ARBA00022741"/>
    </source>
</evidence>
<evidence type="ECO:0000256" key="2">
    <source>
        <dbReference type="ARBA" id="ARBA00022695"/>
    </source>
</evidence>
<comment type="caution">
    <text evidence="9">The sequence shown here is derived from an EMBL/GenBank/DDBJ whole genome shotgun (WGS) entry which is preliminary data.</text>
</comment>
<evidence type="ECO:0000256" key="4">
    <source>
        <dbReference type="ARBA" id="ARBA00022840"/>
    </source>
</evidence>
<keyword evidence="3" id="KW-0547">Nucleotide-binding</keyword>
<protein>
    <recommendedName>
        <fullName evidence="5">protein adenylyltransferase</fullName>
        <ecNumber evidence="5">2.7.7.108</ecNumber>
    </recommendedName>
</protein>
<comment type="catalytic activity">
    <reaction evidence="7">
        <text>L-tyrosyl-[protein] + ATP = O-(5'-adenylyl)-L-tyrosyl-[protein] + diphosphate</text>
        <dbReference type="Rhea" id="RHEA:54288"/>
        <dbReference type="Rhea" id="RHEA-COMP:10136"/>
        <dbReference type="Rhea" id="RHEA-COMP:13846"/>
        <dbReference type="ChEBI" id="CHEBI:30616"/>
        <dbReference type="ChEBI" id="CHEBI:33019"/>
        <dbReference type="ChEBI" id="CHEBI:46858"/>
        <dbReference type="ChEBI" id="CHEBI:83624"/>
        <dbReference type="EC" id="2.7.7.108"/>
    </reaction>
</comment>
<evidence type="ECO:0000256" key="6">
    <source>
        <dbReference type="ARBA" id="ARBA00047939"/>
    </source>
</evidence>
<dbReference type="PROSITE" id="PS51459">
    <property type="entry name" value="FIDO"/>
    <property type="match status" value="1"/>
</dbReference>
<dbReference type="Proteomes" id="UP001432017">
    <property type="component" value="Unassembled WGS sequence"/>
</dbReference>
<sequence length="199" mass="23397">MKYAEFDLYTDKNGVLRNKLGAKSDEELGTLESRLVAMNTLSLRINPVKGNFDLVHLQKIHHRLFSEIYEWAGELREIGITKGKTVFAAPNRIQPEFHKLHQRLIREEFEKYNKATFAKKLAYYLGEINILHPFREGNGRSQREFIIQLALKFSYRLHFQNVTPQEMIDASECSALYVDNILFEQIIFDRLEFINKETL</sequence>
<gene>
    <name evidence="9" type="ORF">V6W77_01670</name>
</gene>
<dbReference type="Gene3D" id="1.10.3290.10">
    <property type="entry name" value="Fido-like domain"/>
    <property type="match status" value="1"/>
</dbReference>
<dbReference type="EC" id="2.7.7.108" evidence="5"/>
<proteinExistence type="predicted"/>
<keyword evidence="10" id="KW-1185">Reference proteome</keyword>
<organism evidence="9 10">
    <name type="scientific">Mannheimia indoligenes</name>
    <dbReference type="NCBI Taxonomy" id="3103145"/>
    <lineage>
        <taxon>Bacteria</taxon>
        <taxon>Pseudomonadati</taxon>
        <taxon>Pseudomonadota</taxon>
        <taxon>Gammaproteobacteria</taxon>
        <taxon>Pasteurellales</taxon>
        <taxon>Pasteurellaceae</taxon>
        <taxon>Mannheimia</taxon>
    </lineage>
</organism>
<keyword evidence="1" id="KW-0808">Transferase</keyword>
<evidence type="ECO:0000256" key="1">
    <source>
        <dbReference type="ARBA" id="ARBA00022679"/>
    </source>
</evidence>
<name>A0ABU7ZCQ0_9PAST</name>
<feature type="domain" description="Fido" evidence="8">
    <location>
        <begin position="52"/>
        <end position="196"/>
    </location>
</feature>
<dbReference type="PANTHER" id="PTHR39560:SF1">
    <property type="entry name" value="PROTEIN ADENYLYLTRANSFERASE FIC-RELATED"/>
    <property type="match status" value="1"/>
</dbReference>
<evidence type="ECO:0000256" key="5">
    <source>
        <dbReference type="ARBA" id="ARBA00034531"/>
    </source>
</evidence>
<dbReference type="SUPFAM" id="SSF140931">
    <property type="entry name" value="Fic-like"/>
    <property type="match status" value="1"/>
</dbReference>
<dbReference type="PANTHER" id="PTHR39560">
    <property type="entry name" value="PROTEIN ADENYLYLTRANSFERASE FIC-RELATED"/>
    <property type="match status" value="1"/>
</dbReference>
<evidence type="ECO:0000313" key="9">
    <source>
        <dbReference type="EMBL" id="MEG9474983.1"/>
    </source>
</evidence>
<dbReference type="InterPro" id="IPR036597">
    <property type="entry name" value="Fido-like_dom_sf"/>
</dbReference>
<evidence type="ECO:0000259" key="8">
    <source>
        <dbReference type="PROSITE" id="PS51459"/>
    </source>
</evidence>
<dbReference type="Pfam" id="PF02661">
    <property type="entry name" value="Fic"/>
    <property type="match status" value="1"/>
</dbReference>
<reference evidence="9" key="1">
    <citation type="submission" date="2023-12" db="EMBL/GenBank/DDBJ databases">
        <title>Mannheima indologenes sp. nov. proposed for Clade V organisms of Mannheimia.</title>
        <authorList>
            <person name="Christensen H."/>
        </authorList>
    </citation>
    <scope>NUCLEOTIDE SEQUENCE</scope>
    <source>
        <strain evidence="9">M14.4</strain>
    </source>
</reference>
<comment type="catalytic activity">
    <reaction evidence="6">
        <text>L-threonyl-[protein] + ATP = 3-O-(5'-adenylyl)-L-threonyl-[protein] + diphosphate</text>
        <dbReference type="Rhea" id="RHEA:54292"/>
        <dbReference type="Rhea" id="RHEA-COMP:11060"/>
        <dbReference type="Rhea" id="RHEA-COMP:13847"/>
        <dbReference type="ChEBI" id="CHEBI:30013"/>
        <dbReference type="ChEBI" id="CHEBI:30616"/>
        <dbReference type="ChEBI" id="CHEBI:33019"/>
        <dbReference type="ChEBI" id="CHEBI:138113"/>
        <dbReference type="EC" id="2.7.7.108"/>
    </reaction>
</comment>
<dbReference type="RefSeq" id="WP_334253593.1">
    <property type="nucleotide sequence ID" value="NZ_JBAJJM010000001.1"/>
</dbReference>
<accession>A0ABU7ZCQ0</accession>
<keyword evidence="4" id="KW-0067">ATP-binding</keyword>
<keyword evidence="2" id="KW-0548">Nucleotidyltransferase</keyword>